<dbReference type="InterPro" id="IPR011701">
    <property type="entry name" value="MFS"/>
</dbReference>
<feature type="transmembrane region" description="Helical" evidence="12">
    <location>
        <begin position="357"/>
        <end position="378"/>
    </location>
</feature>
<feature type="transmembrane region" description="Helical" evidence="12">
    <location>
        <begin position="384"/>
        <end position="408"/>
    </location>
</feature>
<organism evidence="14 15">
    <name type="scientific">Legionella lansingensis</name>
    <dbReference type="NCBI Taxonomy" id="45067"/>
    <lineage>
        <taxon>Bacteria</taxon>
        <taxon>Pseudomonadati</taxon>
        <taxon>Pseudomonadota</taxon>
        <taxon>Gammaproteobacteria</taxon>
        <taxon>Legionellales</taxon>
        <taxon>Legionellaceae</taxon>
        <taxon>Legionella</taxon>
    </lineage>
</organism>
<feature type="transmembrane region" description="Helical" evidence="12">
    <location>
        <begin position="109"/>
        <end position="128"/>
    </location>
</feature>
<keyword evidence="3" id="KW-0813">Transport</keyword>
<dbReference type="PANTHER" id="PTHR23502">
    <property type="entry name" value="MAJOR FACILITATOR SUPERFAMILY"/>
    <property type="match status" value="1"/>
</dbReference>
<dbReference type="GO" id="GO:0005886">
    <property type="term" value="C:plasma membrane"/>
    <property type="evidence" value="ECO:0007669"/>
    <property type="project" value="UniProtKB-SubCell"/>
</dbReference>
<dbReference type="InterPro" id="IPR020846">
    <property type="entry name" value="MFS_dom"/>
</dbReference>
<dbReference type="eggNOG" id="COG2814">
    <property type="taxonomic scope" value="Bacteria"/>
</dbReference>
<dbReference type="PROSITE" id="PS50850">
    <property type="entry name" value="MFS"/>
    <property type="match status" value="1"/>
</dbReference>
<evidence type="ECO:0000256" key="1">
    <source>
        <dbReference type="ARBA" id="ARBA00004429"/>
    </source>
</evidence>
<feature type="transmembrane region" description="Helical" evidence="12">
    <location>
        <begin position="263"/>
        <end position="281"/>
    </location>
</feature>
<dbReference type="STRING" id="45067.Llan_0772"/>
<dbReference type="Pfam" id="PF07690">
    <property type="entry name" value="MFS_1"/>
    <property type="match status" value="1"/>
</dbReference>
<feature type="transmembrane region" description="Helical" evidence="12">
    <location>
        <begin position="82"/>
        <end position="103"/>
    </location>
</feature>
<keyword evidence="6 12" id="KW-0812">Transmembrane</keyword>
<gene>
    <name evidence="14" type="primary">cmr</name>
    <name evidence="14" type="ORF">Llan_0772</name>
</gene>
<dbReference type="OrthoDB" id="9814303at2"/>
<keyword evidence="9" id="KW-0046">Antibiotic resistance</keyword>
<keyword evidence="8 12" id="KW-0472">Membrane</keyword>
<evidence type="ECO:0000256" key="2">
    <source>
        <dbReference type="ARBA" id="ARBA00011245"/>
    </source>
</evidence>
<proteinExistence type="inferred from homology"/>
<feature type="domain" description="Major facilitator superfamily (MFS) profile" evidence="13">
    <location>
        <begin position="16"/>
        <end position="411"/>
    </location>
</feature>
<comment type="subcellular location">
    <subcellularLocation>
        <location evidence="1">Cell inner membrane</location>
        <topology evidence="1">Multi-pass membrane protein</topology>
    </subcellularLocation>
</comment>
<dbReference type="InterPro" id="IPR005829">
    <property type="entry name" value="Sugar_transporter_CS"/>
</dbReference>
<evidence type="ECO:0000256" key="7">
    <source>
        <dbReference type="ARBA" id="ARBA00022989"/>
    </source>
</evidence>
<feature type="transmembrane region" description="Helical" evidence="12">
    <location>
        <begin position="50"/>
        <end position="70"/>
    </location>
</feature>
<keyword evidence="5" id="KW-0997">Cell inner membrane</keyword>
<comment type="caution">
    <text evidence="14">The sequence shown here is derived from an EMBL/GenBank/DDBJ whole genome shotgun (WGS) entry which is preliminary data.</text>
</comment>
<dbReference type="PATRIC" id="fig|45067.4.peg.802"/>
<evidence type="ECO:0000256" key="6">
    <source>
        <dbReference type="ARBA" id="ARBA00022692"/>
    </source>
</evidence>
<keyword evidence="7 12" id="KW-1133">Transmembrane helix</keyword>
<reference evidence="14 15" key="1">
    <citation type="submission" date="2015-11" db="EMBL/GenBank/DDBJ databases">
        <title>Genomic analysis of 38 Legionella species identifies large and diverse effector repertoires.</title>
        <authorList>
            <person name="Burstein D."/>
            <person name="Amaro F."/>
            <person name="Zusman T."/>
            <person name="Lifshitz Z."/>
            <person name="Cohen O."/>
            <person name="Gilbert J.A."/>
            <person name="Pupko T."/>
            <person name="Shuman H.A."/>
            <person name="Segal G."/>
        </authorList>
    </citation>
    <scope>NUCLEOTIDE SEQUENCE [LARGE SCALE GENOMIC DNA]</scope>
    <source>
        <strain evidence="14 15">ATCC 49751</strain>
    </source>
</reference>
<evidence type="ECO:0000313" key="15">
    <source>
        <dbReference type="Proteomes" id="UP000054869"/>
    </source>
</evidence>
<evidence type="ECO:0000256" key="4">
    <source>
        <dbReference type="ARBA" id="ARBA00022475"/>
    </source>
</evidence>
<dbReference type="AlphaFoldDB" id="A0A0W0VUH3"/>
<dbReference type="EMBL" id="LNYI01000012">
    <property type="protein sequence ID" value="KTD23637.1"/>
    <property type="molecule type" value="Genomic_DNA"/>
</dbReference>
<evidence type="ECO:0000259" key="13">
    <source>
        <dbReference type="PROSITE" id="PS50850"/>
    </source>
</evidence>
<evidence type="ECO:0000256" key="11">
    <source>
        <dbReference type="ARBA" id="ARBA00040126"/>
    </source>
</evidence>
<dbReference type="GO" id="GO:1990961">
    <property type="term" value="P:xenobiotic detoxification by transmembrane export across the plasma membrane"/>
    <property type="evidence" value="ECO:0007669"/>
    <property type="project" value="TreeGrafter"/>
</dbReference>
<dbReference type="Gene3D" id="1.20.1720.10">
    <property type="entry name" value="Multidrug resistance protein D"/>
    <property type="match status" value="1"/>
</dbReference>
<dbReference type="InterPro" id="IPR036259">
    <property type="entry name" value="MFS_trans_sf"/>
</dbReference>
<dbReference type="RefSeq" id="WP_028372681.1">
    <property type="nucleotide sequence ID" value="NZ_CAAAJD010000006.1"/>
</dbReference>
<dbReference type="PROSITE" id="PS00216">
    <property type="entry name" value="SUGAR_TRANSPORT_1"/>
    <property type="match status" value="1"/>
</dbReference>
<keyword evidence="15" id="KW-1185">Reference proteome</keyword>
<dbReference type="Proteomes" id="UP000054869">
    <property type="component" value="Unassembled WGS sequence"/>
</dbReference>
<sequence>MSQPLINISRKQALVFAAFLVLYEFLTYIANDMIMPGMVQVVDSFQGPESAIATSLTAYILGGASLQLFLGPISDRYGRRPVMIFGASFFFVCTILIACSNSIEQFLLARFFQGMGLCFIAVIGYATLQEIFAEMDAVRLIAIMANAAILAPLIGPLLGAIFVHYYNWRLIFVIIGAMALFALWGLWRFMPEPVGQTKTNGEEIKPISLAPKMVAINYKNLLFNPSVFFGSVALGLLGLPCIIWIALAPVILINEAKLSVIQYGLWQMPLFAASIAGNWFLQKLTYHGSLKKILLIGSLTSSISLLFVMILPLLMGSDFLWLMPGLLVYFFGLGVATAPLNRLILFSTSVGKGTTSAFMTLVGMCLQAGGIEVANVLYSAHNNIVFAMFCALVGIIYFFVLAVTFMFAKTEPDVAVQGEGG</sequence>
<feature type="transmembrane region" description="Helical" evidence="12">
    <location>
        <begin position="12"/>
        <end position="30"/>
    </location>
</feature>
<evidence type="ECO:0000256" key="8">
    <source>
        <dbReference type="ARBA" id="ARBA00023136"/>
    </source>
</evidence>
<evidence type="ECO:0000256" key="10">
    <source>
        <dbReference type="ARBA" id="ARBA00038406"/>
    </source>
</evidence>
<evidence type="ECO:0000256" key="5">
    <source>
        <dbReference type="ARBA" id="ARBA00022519"/>
    </source>
</evidence>
<dbReference type="GO" id="GO:0046677">
    <property type="term" value="P:response to antibiotic"/>
    <property type="evidence" value="ECO:0007669"/>
    <property type="project" value="UniProtKB-KW"/>
</dbReference>
<accession>A0A0W0VUH3</accession>
<evidence type="ECO:0000256" key="9">
    <source>
        <dbReference type="ARBA" id="ARBA00023251"/>
    </source>
</evidence>
<feature type="transmembrane region" description="Helical" evidence="12">
    <location>
        <begin position="227"/>
        <end position="251"/>
    </location>
</feature>
<feature type="transmembrane region" description="Helical" evidence="12">
    <location>
        <begin position="168"/>
        <end position="187"/>
    </location>
</feature>
<dbReference type="SUPFAM" id="SSF103473">
    <property type="entry name" value="MFS general substrate transporter"/>
    <property type="match status" value="1"/>
</dbReference>
<evidence type="ECO:0000256" key="3">
    <source>
        <dbReference type="ARBA" id="ARBA00022448"/>
    </source>
</evidence>
<feature type="transmembrane region" description="Helical" evidence="12">
    <location>
        <begin position="293"/>
        <end position="315"/>
    </location>
</feature>
<keyword evidence="4" id="KW-1003">Cell membrane</keyword>
<comment type="similarity">
    <text evidence="10">Belongs to the major facilitator superfamily. MdfA family.</text>
</comment>
<dbReference type="GO" id="GO:0015385">
    <property type="term" value="F:sodium:proton antiporter activity"/>
    <property type="evidence" value="ECO:0007669"/>
    <property type="project" value="TreeGrafter"/>
</dbReference>
<name>A0A0W0VUH3_9GAMM</name>
<protein>
    <recommendedName>
        <fullName evidence="11">Multidrug transporter MdfA</fullName>
    </recommendedName>
</protein>
<feature type="transmembrane region" description="Helical" evidence="12">
    <location>
        <begin position="321"/>
        <end position="345"/>
    </location>
</feature>
<comment type="subunit">
    <text evidence="2">Monomer.</text>
</comment>
<evidence type="ECO:0000256" key="12">
    <source>
        <dbReference type="SAM" id="Phobius"/>
    </source>
</evidence>
<evidence type="ECO:0000313" key="14">
    <source>
        <dbReference type="EMBL" id="KTD23637.1"/>
    </source>
</evidence>
<feature type="transmembrane region" description="Helical" evidence="12">
    <location>
        <begin position="140"/>
        <end position="162"/>
    </location>
</feature>
<dbReference type="PANTHER" id="PTHR23502:SF43">
    <property type="entry name" value="MULTIDRUG TRANSPORTER MDFA"/>
    <property type="match status" value="1"/>
</dbReference>